<keyword evidence="1" id="KW-1133">Transmembrane helix</keyword>
<dbReference type="STRING" id="1685382.AVJ23_18515"/>
<dbReference type="AlphaFoldDB" id="A0A0W7WFK8"/>
<sequence length="185" mass="21497">MLLRPLNSFLRRFSKDDRGYVSVEAMIVLPALLWIFAAGWVYFDVFRQQSISQKANYVIGDMISRETDPIDGTYITNARNLLRYLTKSSGTDSDLRVTVVEYDADNANWEVRWSRERGDQVRLQTRDVQEMVDRLPQAMSGDQLILVETWDLYDPVFEVGLGSFDIRTYSFTRPRYAPQVAFDNT</sequence>
<reference evidence="2 3" key="1">
    <citation type="submission" date="2015-12" db="EMBL/GenBank/DDBJ databases">
        <authorList>
            <person name="Shamseldin A."/>
            <person name="Moawad H."/>
            <person name="Abd El-Rahim W.M."/>
            <person name="Sadowsky M.J."/>
        </authorList>
    </citation>
    <scope>NUCLEOTIDE SEQUENCE [LARGE SCALE GENOMIC DNA]</scope>
    <source>
        <strain evidence="2 3">SJ5A-1</strain>
    </source>
</reference>
<evidence type="ECO:0000313" key="2">
    <source>
        <dbReference type="EMBL" id="KUF09300.1"/>
    </source>
</evidence>
<dbReference type="OrthoDB" id="7876207at2"/>
<evidence type="ECO:0000256" key="1">
    <source>
        <dbReference type="SAM" id="Phobius"/>
    </source>
</evidence>
<proteinExistence type="predicted"/>
<name>A0A0W7WFK8_9RHOB</name>
<accession>A0A0W7WFK8</accession>
<organism evidence="2 3">
    <name type="scientific">Pseudoponticoccus marisrubri</name>
    <dbReference type="NCBI Taxonomy" id="1685382"/>
    <lineage>
        <taxon>Bacteria</taxon>
        <taxon>Pseudomonadati</taxon>
        <taxon>Pseudomonadota</taxon>
        <taxon>Alphaproteobacteria</taxon>
        <taxon>Rhodobacterales</taxon>
        <taxon>Roseobacteraceae</taxon>
        <taxon>Pseudoponticoccus</taxon>
    </lineage>
</organism>
<feature type="transmembrane region" description="Helical" evidence="1">
    <location>
        <begin position="21"/>
        <end position="43"/>
    </location>
</feature>
<evidence type="ECO:0000313" key="3">
    <source>
        <dbReference type="Proteomes" id="UP000054396"/>
    </source>
</evidence>
<keyword evidence="1" id="KW-0812">Transmembrane</keyword>
<comment type="caution">
    <text evidence="2">The sequence shown here is derived from an EMBL/GenBank/DDBJ whole genome shotgun (WGS) entry which is preliminary data.</text>
</comment>
<protein>
    <recommendedName>
        <fullName evidence="4">Pilus assembly protein</fullName>
    </recommendedName>
</protein>
<keyword evidence="3" id="KW-1185">Reference proteome</keyword>
<evidence type="ECO:0008006" key="4">
    <source>
        <dbReference type="Google" id="ProtNLM"/>
    </source>
</evidence>
<gene>
    <name evidence="2" type="ORF">AVJ23_18515</name>
</gene>
<dbReference type="EMBL" id="LPXO01000015">
    <property type="protein sequence ID" value="KUF09300.1"/>
    <property type="molecule type" value="Genomic_DNA"/>
</dbReference>
<keyword evidence="1" id="KW-0472">Membrane</keyword>
<dbReference type="Proteomes" id="UP000054396">
    <property type="component" value="Unassembled WGS sequence"/>
</dbReference>
<dbReference type="RefSeq" id="WP_058863766.1">
    <property type="nucleotide sequence ID" value="NZ_LPXO01000015.1"/>
</dbReference>